<dbReference type="Gene3D" id="2.120.10.30">
    <property type="entry name" value="TolB, C-terminal domain"/>
    <property type="match status" value="1"/>
</dbReference>
<protein>
    <submittedName>
        <fullName evidence="1">Uncharacterized protein</fullName>
    </submittedName>
</protein>
<keyword evidence="2" id="KW-1185">Reference proteome</keyword>
<organism evidence="1 2">
    <name type="scientific">Bionectria ochroleuca</name>
    <name type="common">Gliocladium roseum</name>
    <dbReference type="NCBI Taxonomy" id="29856"/>
    <lineage>
        <taxon>Eukaryota</taxon>
        <taxon>Fungi</taxon>
        <taxon>Dikarya</taxon>
        <taxon>Ascomycota</taxon>
        <taxon>Pezizomycotina</taxon>
        <taxon>Sordariomycetes</taxon>
        <taxon>Hypocreomycetidae</taxon>
        <taxon>Hypocreales</taxon>
        <taxon>Bionectriaceae</taxon>
        <taxon>Clonostachys</taxon>
    </lineage>
</organism>
<sequence>TQHIVSSKDFALGWVYRPLYIVSGLNRVASMLEKHVLAAKIFSQAGDFGCAFEVTHYHEQPVLTNRRLFALDDARIPDEINCDLDGNVHGGCGDRTGVWSAGGAYCWARCSSPEELPTVALVEMKRSYLLEVNFDSNAKEALPGIL</sequence>
<accession>A0ABY6UAK8</accession>
<dbReference type="InterPro" id="IPR011042">
    <property type="entry name" value="6-blade_b-propeller_TolB-like"/>
</dbReference>
<evidence type="ECO:0000313" key="2">
    <source>
        <dbReference type="Proteomes" id="UP000766486"/>
    </source>
</evidence>
<reference evidence="1 2" key="1">
    <citation type="submission" date="2019-06" db="EMBL/GenBank/DDBJ databases">
        <authorList>
            <person name="Broberg M."/>
        </authorList>
    </citation>
    <scope>NUCLEOTIDE SEQUENCE [LARGE SCALE GENOMIC DNA]</scope>
</reference>
<dbReference type="EMBL" id="CABFNS010000781">
    <property type="protein sequence ID" value="VUC28161.1"/>
    <property type="molecule type" value="Genomic_DNA"/>
</dbReference>
<dbReference type="Proteomes" id="UP000766486">
    <property type="component" value="Unassembled WGS sequence"/>
</dbReference>
<evidence type="ECO:0000313" key="1">
    <source>
        <dbReference type="EMBL" id="VUC28161.1"/>
    </source>
</evidence>
<proteinExistence type="predicted"/>
<comment type="caution">
    <text evidence="1">The sequence shown here is derived from an EMBL/GenBank/DDBJ whole genome shotgun (WGS) entry which is preliminary data.</text>
</comment>
<feature type="non-terminal residue" evidence="1">
    <location>
        <position position="1"/>
    </location>
</feature>
<name>A0ABY6UAK8_BIOOC</name>
<gene>
    <name evidence="1" type="ORF">CLO192961_LOCUS227156</name>
</gene>